<evidence type="ECO:0000256" key="1">
    <source>
        <dbReference type="ARBA" id="ARBA00004442"/>
    </source>
</evidence>
<gene>
    <name evidence="5" type="ORF">FAM09_09115</name>
</gene>
<reference evidence="5 6" key="1">
    <citation type="submission" date="2019-04" db="EMBL/GenBank/DDBJ databases">
        <title>Niastella caeni sp. nov., isolated from activated sludge.</title>
        <authorList>
            <person name="Sheng M."/>
        </authorList>
    </citation>
    <scope>NUCLEOTIDE SEQUENCE [LARGE SCALE GENOMIC DNA]</scope>
    <source>
        <strain evidence="5 6">HX-2-15</strain>
    </source>
</reference>
<name>A0A4S8HX30_9BACT</name>
<dbReference type="RefSeq" id="WP_136576789.1">
    <property type="nucleotide sequence ID" value="NZ_STFF01000002.1"/>
</dbReference>
<evidence type="ECO:0000256" key="2">
    <source>
        <dbReference type="ARBA" id="ARBA00023136"/>
    </source>
</evidence>
<proteinExistence type="predicted"/>
<feature type="chain" id="PRO_5020185552" description="TonB-dependent receptor" evidence="4">
    <location>
        <begin position="24"/>
        <end position="550"/>
    </location>
</feature>
<keyword evidence="2" id="KW-0472">Membrane</keyword>
<comment type="subcellular location">
    <subcellularLocation>
        <location evidence="1">Cell outer membrane</location>
    </subcellularLocation>
</comment>
<protein>
    <recommendedName>
        <fullName evidence="7">TonB-dependent receptor</fullName>
    </recommendedName>
</protein>
<keyword evidence="3" id="KW-0998">Cell outer membrane</keyword>
<dbReference type="InterPro" id="IPR036942">
    <property type="entry name" value="Beta-barrel_TonB_sf"/>
</dbReference>
<accession>A0A4S8HX30</accession>
<keyword evidence="4" id="KW-0732">Signal</keyword>
<sequence>MNKSSITLFLFSGCLLGATMVQAQEPNKGKTIDVTSTFKPVLREAAKINFNATEPAVDTTRPRLTYNIPAQNLFFTYQPAGVHPVALKVDSMNAWQYSNYIKAGIGNVHQPFVKAGFSFGDGQRTFFNIFANHYTSKGELEFQKNSQTSVGAAATYKTSKNLEWNGSLGFRSDDYYLYGYRPDTLKFSKDDLKQRFQTIEAKVDFRNISPTEFGLNYHPSIRVSGFGDNHDPKGSETNTVVSLPLEKTFGEKFSFNLGATADLTNYKYGDKSDKKSIQNNLYQVATAVAFKTNNLYLHAGILPSWDQKKFHMLPNIMADITTNDKKFTLQLGWVGYYNKGSYQRFASINPWLAQPDSLVNTRAIDLYGGIKGSLGDHFTYSAKLGIVTYHNMPLFVNDTLYGNTFNVLYEPKMNDLQLHSEIGYTIGEQFSATAGVTLNNYFNLEQEKDAYGLIPIELNAAIRWQLLKDLFLYSELWTWTKPRFKAKNGDSFRGDNAFDLNAGAEFRITKNFNLWMQLNNLLNDQYQRWNQYQVFGFSILGGITYSFNTK</sequence>
<dbReference type="Gene3D" id="2.40.170.20">
    <property type="entry name" value="TonB-dependent receptor, beta-barrel domain"/>
    <property type="match status" value="1"/>
</dbReference>
<evidence type="ECO:0000313" key="6">
    <source>
        <dbReference type="Proteomes" id="UP000306918"/>
    </source>
</evidence>
<comment type="caution">
    <text evidence="5">The sequence shown here is derived from an EMBL/GenBank/DDBJ whole genome shotgun (WGS) entry which is preliminary data.</text>
</comment>
<evidence type="ECO:0008006" key="7">
    <source>
        <dbReference type="Google" id="ProtNLM"/>
    </source>
</evidence>
<dbReference type="SUPFAM" id="SSF56935">
    <property type="entry name" value="Porins"/>
    <property type="match status" value="1"/>
</dbReference>
<evidence type="ECO:0000256" key="3">
    <source>
        <dbReference type="ARBA" id="ARBA00023237"/>
    </source>
</evidence>
<evidence type="ECO:0000256" key="4">
    <source>
        <dbReference type="SAM" id="SignalP"/>
    </source>
</evidence>
<evidence type="ECO:0000313" key="5">
    <source>
        <dbReference type="EMBL" id="THU40035.1"/>
    </source>
</evidence>
<dbReference type="GO" id="GO:0009279">
    <property type="term" value="C:cell outer membrane"/>
    <property type="evidence" value="ECO:0007669"/>
    <property type="project" value="UniProtKB-SubCell"/>
</dbReference>
<dbReference type="EMBL" id="STFF01000002">
    <property type="protein sequence ID" value="THU40035.1"/>
    <property type="molecule type" value="Genomic_DNA"/>
</dbReference>
<feature type="signal peptide" evidence="4">
    <location>
        <begin position="1"/>
        <end position="23"/>
    </location>
</feature>
<dbReference type="Proteomes" id="UP000306918">
    <property type="component" value="Unassembled WGS sequence"/>
</dbReference>
<dbReference type="AlphaFoldDB" id="A0A4S8HX30"/>
<dbReference type="OrthoDB" id="1264254at2"/>
<organism evidence="5 6">
    <name type="scientific">Niastella caeni</name>
    <dbReference type="NCBI Taxonomy" id="2569763"/>
    <lineage>
        <taxon>Bacteria</taxon>
        <taxon>Pseudomonadati</taxon>
        <taxon>Bacteroidota</taxon>
        <taxon>Chitinophagia</taxon>
        <taxon>Chitinophagales</taxon>
        <taxon>Chitinophagaceae</taxon>
        <taxon>Niastella</taxon>
    </lineage>
</organism>
<keyword evidence="6" id="KW-1185">Reference proteome</keyword>